<reference evidence="2" key="1">
    <citation type="submission" date="2021-02" db="EMBL/GenBank/DDBJ databases">
        <title>Psilocybe cubensis genome.</title>
        <authorList>
            <person name="Mckernan K.J."/>
            <person name="Crawford S."/>
            <person name="Trippe A."/>
            <person name="Kane L.T."/>
            <person name="Mclaughlin S."/>
        </authorList>
    </citation>
    <scope>NUCLEOTIDE SEQUENCE [LARGE SCALE GENOMIC DNA]</scope>
    <source>
        <strain evidence="2">MGC-MH-2018</strain>
    </source>
</reference>
<dbReference type="EMBL" id="JAFIQS010000002">
    <property type="protein sequence ID" value="KAG5172274.1"/>
    <property type="molecule type" value="Genomic_DNA"/>
</dbReference>
<feature type="region of interest" description="Disordered" evidence="1">
    <location>
        <begin position="512"/>
        <end position="603"/>
    </location>
</feature>
<feature type="compositionally biased region" description="Polar residues" evidence="1">
    <location>
        <begin position="83"/>
        <end position="109"/>
    </location>
</feature>
<gene>
    <name evidence="2" type="ORF">JR316_001771</name>
</gene>
<evidence type="ECO:0000313" key="2">
    <source>
        <dbReference type="EMBL" id="KAG5172274.1"/>
    </source>
</evidence>
<feature type="region of interest" description="Disordered" evidence="1">
    <location>
        <begin position="362"/>
        <end position="434"/>
    </location>
</feature>
<evidence type="ECO:0000256" key="1">
    <source>
        <dbReference type="SAM" id="MobiDB-lite"/>
    </source>
</evidence>
<proteinExistence type="predicted"/>
<feature type="compositionally biased region" description="Polar residues" evidence="1">
    <location>
        <begin position="133"/>
        <end position="142"/>
    </location>
</feature>
<protein>
    <submittedName>
        <fullName evidence="2">Uncharacterized protein</fullName>
    </submittedName>
</protein>
<feature type="compositionally biased region" description="Polar residues" evidence="1">
    <location>
        <begin position="525"/>
        <end position="534"/>
    </location>
</feature>
<feature type="compositionally biased region" description="Low complexity" evidence="1">
    <location>
        <begin position="535"/>
        <end position="566"/>
    </location>
</feature>
<feature type="compositionally biased region" description="Pro residues" evidence="1">
    <location>
        <begin position="23"/>
        <end position="44"/>
    </location>
</feature>
<feature type="compositionally biased region" description="Low complexity" evidence="1">
    <location>
        <begin position="1"/>
        <end position="17"/>
    </location>
</feature>
<feature type="compositionally biased region" description="Low complexity" evidence="1">
    <location>
        <begin position="512"/>
        <end position="524"/>
    </location>
</feature>
<feature type="region of interest" description="Disordered" evidence="1">
    <location>
        <begin position="64"/>
        <end position="150"/>
    </location>
</feature>
<comment type="caution">
    <text evidence="2">The sequence shown here is derived from an EMBL/GenBank/DDBJ whole genome shotgun (WGS) entry which is preliminary data.</text>
</comment>
<sequence length="603" mass="64940">MTQGPPSSEASSSKSPAQFAPLNQPPPVPRPSNTYAPPPPPPVPQADVFTDAQKNLFRSYVGPVSTSTAAGVLPPSRSPVLPMTNSNPYAPMLQTTYNPGPQRAFSNSMPFPARPATAKTPQPQPQKHVEAQAQPSSVTSQAPKPLDPKTYKNWDQVVREFLLKTKMTEALKGFENDMLVLNPDWERTVMAEALKEMVDGLQAVLLQTSASFDQKATNDRDPPVDITSTEDTSLNERKLEYIKTSNGTVPKIQSSINKSISQFLARTRARNDASNRAEFLKTLAEKRREQRTAEAGSVAIPSCARVDAKPIDRDKQIKYDIAKYGEGPLLSTTKNLNESVAPGSGSLAAGVTSLASVVPPTGDVAPLVTHSQRKRKLAVESEGEESQAKTSKSKIRKGKEKEKDKDKEVVQLAPQDLDEDGASAATSERYPGLDNRLNNVETHLALRYVPTPPRTLMARLKFIEDHIIKLEKEYPPWAALHFNQPNRGWPPPPRATPIIVPTHLRTFASTSATPAVPPATTGASYSSHTPQTNVSSAPTSSPSGSNILGSASASAATSTNAPASGSVGPKQRKATSSLHKAVLERLEVQRARSEMGGGKGGRE</sequence>
<dbReference type="AlphaFoldDB" id="A0A8H7Y7C7"/>
<feature type="region of interest" description="Disordered" evidence="1">
    <location>
        <begin position="1"/>
        <end position="51"/>
    </location>
</feature>
<organism evidence="2">
    <name type="scientific">Psilocybe cubensis</name>
    <name type="common">Psychedelic mushroom</name>
    <name type="synonym">Stropharia cubensis</name>
    <dbReference type="NCBI Taxonomy" id="181762"/>
    <lineage>
        <taxon>Eukaryota</taxon>
        <taxon>Fungi</taxon>
        <taxon>Dikarya</taxon>
        <taxon>Basidiomycota</taxon>
        <taxon>Agaricomycotina</taxon>
        <taxon>Agaricomycetes</taxon>
        <taxon>Agaricomycetidae</taxon>
        <taxon>Agaricales</taxon>
        <taxon>Agaricineae</taxon>
        <taxon>Strophariaceae</taxon>
        <taxon>Psilocybe</taxon>
    </lineage>
</organism>
<name>A0A8H7Y7C7_PSICU</name>
<feature type="compositionally biased region" description="Basic and acidic residues" evidence="1">
    <location>
        <begin position="399"/>
        <end position="409"/>
    </location>
</feature>
<feature type="compositionally biased region" description="Basic and acidic residues" evidence="1">
    <location>
        <begin position="581"/>
        <end position="593"/>
    </location>
</feature>
<accession>A0A8H7Y7C7</accession>